<dbReference type="InterPro" id="IPR052739">
    <property type="entry name" value="FAAH2"/>
</dbReference>
<organism evidence="2 3">
    <name type="scientific">Nocardia arthritidis</name>
    <dbReference type="NCBI Taxonomy" id="228602"/>
    <lineage>
        <taxon>Bacteria</taxon>
        <taxon>Bacillati</taxon>
        <taxon>Actinomycetota</taxon>
        <taxon>Actinomycetes</taxon>
        <taxon>Mycobacteriales</taxon>
        <taxon>Nocardiaceae</taxon>
        <taxon>Nocardia</taxon>
    </lineage>
</organism>
<dbReference type="InterPro" id="IPR023631">
    <property type="entry name" value="Amidase_dom"/>
</dbReference>
<dbReference type="GO" id="GO:0004040">
    <property type="term" value="F:amidase activity"/>
    <property type="evidence" value="ECO:0007669"/>
    <property type="project" value="UniProtKB-EC"/>
</dbReference>
<protein>
    <submittedName>
        <fullName evidence="2">Amidase</fullName>
        <ecNumber evidence="2">3.5.1.4</ecNumber>
    </submittedName>
</protein>
<dbReference type="EC" id="3.5.1.4" evidence="2"/>
<dbReference type="Proteomes" id="UP000503540">
    <property type="component" value="Chromosome"/>
</dbReference>
<dbReference type="Gene3D" id="3.90.1300.10">
    <property type="entry name" value="Amidase signature (AS) domain"/>
    <property type="match status" value="1"/>
</dbReference>
<dbReference type="PROSITE" id="PS00571">
    <property type="entry name" value="AMIDASES"/>
    <property type="match status" value="1"/>
</dbReference>
<dbReference type="AlphaFoldDB" id="A0A6G9YH28"/>
<accession>A0A6G9YH28</accession>
<evidence type="ECO:0000313" key="3">
    <source>
        <dbReference type="Proteomes" id="UP000503540"/>
    </source>
</evidence>
<feature type="domain" description="Amidase" evidence="1">
    <location>
        <begin position="101"/>
        <end position="548"/>
    </location>
</feature>
<gene>
    <name evidence="2" type="ORF">F5544_23185</name>
</gene>
<reference evidence="2 3" key="1">
    <citation type="journal article" date="2019" name="ACS Chem. Biol.">
        <title>Identification and Mobilization of a Cryptic Antibiotic Biosynthesis Gene Locus from a Human-Pathogenic Nocardia Isolate.</title>
        <authorList>
            <person name="Herisse M."/>
            <person name="Ishida K."/>
            <person name="Porter J.L."/>
            <person name="Howden B."/>
            <person name="Hertweck C."/>
            <person name="Stinear T.P."/>
            <person name="Pidot S.J."/>
        </authorList>
    </citation>
    <scope>NUCLEOTIDE SEQUENCE [LARGE SCALE GENOMIC DNA]</scope>
    <source>
        <strain evidence="2 3">AUSMDU00012717</strain>
    </source>
</reference>
<keyword evidence="3" id="KW-1185">Reference proteome</keyword>
<dbReference type="GO" id="GO:0012505">
    <property type="term" value="C:endomembrane system"/>
    <property type="evidence" value="ECO:0007669"/>
    <property type="project" value="TreeGrafter"/>
</dbReference>
<dbReference type="EMBL" id="CP046172">
    <property type="protein sequence ID" value="QIS12498.1"/>
    <property type="molecule type" value="Genomic_DNA"/>
</dbReference>
<name>A0A6G9YH28_9NOCA</name>
<dbReference type="InterPro" id="IPR020556">
    <property type="entry name" value="Amidase_CS"/>
</dbReference>
<evidence type="ECO:0000313" key="2">
    <source>
        <dbReference type="EMBL" id="QIS12498.1"/>
    </source>
</evidence>
<keyword evidence="2" id="KW-0378">Hydrolase</keyword>
<dbReference type="PANTHER" id="PTHR43372:SF4">
    <property type="entry name" value="FATTY-ACID AMIDE HYDROLASE 2"/>
    <property type="match status" value="1"/>
</dbReference>
<dbReference type="KEGG" id="nah:F5544_23185"/>
<dbReference type="SUPFAM" id="SSF75304">
    <property type="entry name" value="Amidase signature (AS) enzymes"/>
    <property type="match status" value="1"/>
</dbReference>
<dbReference type="InterPro" id="IPR036928">
    <property type="entry name" value="AS_sf"/>
</dbReference>
<dbReference type="Pfam" id="PF01425">
    <property type="entry name" value="Amidase"/>
    <property type="match status" value="1"/>
</dbReference>
<proteinExistence type="predicted"/>
<sequence>MRSTTNGRSVALLSWCCQHRSLLTTAAKCALTKGKSLSAGTIFKILDVRIDCHPARRGASATSSRCTNPGGIQGDFMPGMEFATLRDQVAALQAKAISATELLELTIARIEKFDDKVNAVVVRDFDRARAAAKQADTALARGEFAPLLGVPVAVKESFNVAGLPTTWGFPDAEGWLPAEDAVLVTRVKDAGGVVIGKTNVPRALNDWQSYNDIYGTTSNPWDLTRSPGGSSGGSSAALAAGYVSLALGSDLAGSLRIPAHFCGVYAHKPSLPLLPGRGNTPPRTPTLPARPDLAVVGPMTRSAADLTLATLLLAGPDEVESVAYQLALRPPRGEELRDYRVLVIDSHPLVPTGTVIRDGLDRIARGLEKAGATVARHSELLPDLTLTAKTYLALLVSQFSAEVPSDVYRAAQATVAAIPPSNDPLESIIRGPFVASHGDWVASHGDWIKADRVRVDLADQWRRLFGEFDVVLSPITPTPAFPHDHSDLGTRTLEIDGATYPYDHHMIWISAATALGLPSTAVPIGHSPEGLPFGMQILGPYLEDHTTLRFAELIEQEFGGFTPPPGFA</sequence>
<evidence type="ECO:0000259" key="1">
    <source>
        <dbReference type="Pfam" id="PF01425"/>
    </source>
</evidence>
<dbReference type="NCBIfam" id="NF004816">
    <property type="entry name" value="PRK06170.1"/>
    <property type="match status" value="1"/>
</dbReference>
<dbReference type="PANTHER" id="PTHR43372">
    <property type="entry name" value="FATTY-ACID AMIDE HYDROLASE"/>
    <property type="match status" value="1"/>
</dbReference>